<reference evidence="2" key="1">
    <citation type="submission" date="2021-10" db="EMBL/GenBank/DDBJ databases">
        <title>Melipona bicolor Genome sequencing and assembly.</title>
        <authorList>
            <person name="Araujo N.S."/>
            <person name="Arias M.C."/>
        </authorList>
    </citation>
    <scope>NUCLEOTIDE SEQUENCE</scope>
    <source>
        <strain evidence="2">USP_2M_L1-L4_2017</strain>
        <tissue evidence="2">Whole body</tissue>
    </source>
</reference>
<evidence type="ECO:0000313" key="3">
    <source>
        <dbReference type="Proteomes" id="UP001177670"/>
    </source>
</evidence>
<comment type="caution">
    <text evidence="2">The sequence shown here is derived from an EMBL/GenBank/DDBJ whole genome shotgun (WGS) entry which is preliminary data.</text>
</comment>
<evidence type="ECO:0000313" key="2">
    <source>
        <dbReference type="EMBL" id="KAK1126767.1"/>
    </source>
</evidence>
<dbReference type="EMBL" id="JAHYIQ010000013">
    <property type="protein sequence ID" value="KAK1126767.1"/>
    <property type="molecule type" value="Genomic_DNA"/>
</dbReference>
<keyword evidence="3" id="KW-1185">Reference proteome</keyword>
<feature type="non-terminal residue" evidence="2">
    <location>
        <position position="1"/>
    </location>
</feature>
<protein>
    <submittedName>
        <fullName evidence="2">Uncharacterized protein</fullName>
    </submittedName>
</protein>
<proteinExistence type="predicted"/>
<feature type="compositionally biased region" description="Basic and acidic residues" evidence="1">
    <location>
        <begin position="1"/>
        <end position="21"/>
    </location>
</feature>
<name>A0AA40FWN6_9HYME</name>
<evidence type="ECO:0000256" key="1">
    <source>
        <dbReference type="SAM" id="MobiDB-lite"/>
    </source>
</evidence>
<dbReference type="Proteomes" id="UP001177670">
    <property type="component" value="Unassembled WGS sequence"/>
</dbReference>
<feature type="region of interest" description="Disordered" evidence="1">
    <location>
        <begin position="1"/>
        <end position="23"/>
    </location>
</feature>
<accession>A0AA40FWN6</accession>
<dbReference type="AlphaFoldDB" id="A0AA40FWN6"/>
<sequence length="55" mass="5933">KTLERYPEEGERKDEADKGYDRANISTTSRHVANVARLKPGKAGSSAMTATNGVP</sequence>
<organism evidence="2 3">
    <name type="scientific">Melipona bicolor</name>
    <dbReference type="NCBI Taxonomy" id="60889"/>
    <lineage>
        <taxon>Eukaryota</taxon>
        <taxon>Metazoa</taxon>
        <taxon>Ecdysozoa</taxon>
        <taxon>Arthropoda</taxon>
        <taxon>Hexapoda</taxon>
        <taxon>Insecta</taxon>
        <taxon>Pterygota</taxon>
        <taxon>Neoptera</taxon>
        <taxon>Endopterygota</taxon>
        <taxon>Hymenoptera</taxon>
        <taxon>Apocrita</taxon>
        <taxon>Aculeata</taxon>
        <taxon>Apoidea</taxon>
        <taxon>Anthophila</taxon>
        <taxon>Apidae</taxon>
        <taxon>Melipona</taxon>
    </lineage>
</organism>
<gene>
    <name evidence="2" type="ORF">K0M31_004390</name>
</gene>